<evidence type="ECO:0000259" key="5">
    <source>
        <dbReference type="Pfam" id="PF25021"/>
    </source>
</evidence>
<dbReference type="PANTHER" id="PTHR13833">
    <property type="match status" value="1"/>
</dbReference>
<dbReference type="PROSITE" id="PS51125">
    <property type="entry name" value="NHL"/>
    <property type="match status" value="2"/>
</dbReference>
<dbReference type="Proteomes" id="UP001218638">
    <property type="component" value="Chromosome"/>
</dbReference>
<dbReference type="KEGG" id="slom:PXH66_14490"/>
<dbReference type="InterPro" id="IPR011042">
    <property type="entry name" value="6-blade_b-propeller_TolB-like"/>
</dbReference>
<accession>A0AAF0CM30</accession>
<keyword evidence="7" id="KW-1185">Reference proteome</keyword>
<proteinExistence type="predicted"/>
<dbReference type="Gene3D" id="2.120.10.30">
    <property type="entry name" value="TolB, C-terminal domain"/>
    <property type="match status" value="5"/>
</dbReference>
<dbReference type="SUPFAM" id="SSF63829">
    <property type="entry name" value="Calcium-dependent phosphotriesterase"/>
    <property type="match status" value="2"/>
</dbReference>
<keyword evidence="1" id="KW-0677">Repeat</keyword>
<keyword evidence="4" id="KW-0732">Signal</keyword>
<dbReference type="EMBL" id="CP119075">
    <property type="protein sequence ID" value="WED63543.1"/>
    <property type="molecule type" value="Genomic_DNA"/>
</dbReference>
<evidence type="ECO:0000256" key="2">
    <source>
        <dbReference type="PROSITE-ProRule" id="PRU00504"/>
    </source>
</evidence>
<dbReference type="RefSeq" id="WP_330929752.1">
    <property type="nucleotide sequence ID" value="NZ_CP119075.1"/>
</dbReference>
<protein>
    <submittedName>
        <fullName evidence="6">SMP-30/gluconolactonase/LRE family protein</fullName>
    </submittedName>
</protein>
<feature type="signal peptide" evidence="4">
    <location>
        <begin position="1"/>
        <end position="25"/>
    </location>
</feature>
<dbReference type="PANTHER" id="PTHR13833:SF71">
    <property type="entry name" value="NHL DOMAIN-CONTAINING PROTEIN"/>
    <property type="match status" value="1"/>
</dbReference>
<dbReference type="Pfam" id="PF01436">
    <property type="entry name" value="NHL"/>
    <property type="match status" value="2"/>
</dbReference>
<evidence type="ECO:0000256" key="1">
    <source>
        <dbReference type="ARBA" id="ARBA00022737"/>
    </source>
</evidence>
<evidence type="ECO:0000256" key="3">
    <source>
        <dbReference type="SAM" id="MobiDB-lite"/>
    </source>
</evidence>
<dbReference type="SUPFAM" id="SSF101898">
    <property type="entry name" value="NHL repeat"/>
    <property type="match status" value="1"/>
</dbReference>
<dbReference type="AlphaFoldDB" id="A0AAF0CM30"/>
<reference evidence="6" key="1">
    <citation type="submission" date="2023-03" db="EMBL/GenBank/DDBJ databases">
        <title>Lomoglobus Profundus gen. nov., sp. nov., a novel member of the phylum Verrucomicrobia, isolated from deep-marine sediment of South China Sea.</title>
        <authorList>
            <person name="Ahmad T."/>
            <person name="Ishaq S.E."/>
            <person name="Wang F."/>
        </authorList>
    </citation>
    <scope>NUCLEOTIDE SEQUENCE</scope>
    <source>
        <strain evidence="6">LMO-M01</strain>
    </source>
</reference>
<organism evidence="6 7">
    <name type="scientific">Synoicihabitans lomoniglobus</name>
    <dbReference type="NCBI Taxonomy" id="2909285"/>
    <lineage>
        <taxon>Bacteria</taxon>
        <taxon>Pseudomonadati</taxon>
        <taxon>Verrucomicrobiota</taxon>
        <taxon>Opitutia</taxon>
        <taxon>Opitutales</taxon>
        <taxon>Opitutaceae</taxon>
        <taxon>Synoicihabitans</taxon>
    </lineage>
</organism>
<dbReference type="InterPro" id="IPR056822">
    <property type="entry name" value="TEN_NHL"/>
</dbReference>
<name>A0AAF0CM30_9BACT</name>
<feature type="repeat" description="NHL" evidence="2">
    <location>
        <begin position="201"/>
        <end position="236"/>
    </location>
</feature>
<sequence length="1177" mass="119694">MITLPLSRIVASVALSLLASLALSAAKLEYRFTTIASASGGSGFTDGPVATAHFRTPTGVSLDSAGNIYVADRENHVVRKISPQGWVSTIAGVPGTEGNTDGPSGVALFSNPQDVAVAADGSVYVANSGSYPAIRRIGTDGQTTTVVSSGFVAPVSLAFAPDGTTLYVADSTQNAIYKVTGSGTMSLLAGGAGAGSADGLGSAAQFNSPRALAVDASGQIYVADTLNYTVRLVSPTGAVTTFAGTPGGFISIGTHRTTASFYMVDGVAVDSAGNVFAASRSVVWKINAAGDVSAFAGNGASTPFEPTQFSDGSTNASKFETPDDISVDASGALVIADSNNHAIRRVSIEGNVSTIVGGPDWAATGMAGPTGASLLPDGNALVSVTGSGTVVHVTPEGAVSAYAGTEGNIPRIIVEPGLVRTERTVDNTRAHFFASSIAIDQAGNIYAPHGHAIRRMNSAGLVQIMAGSDSESGSTDGMGTSARFKNPGAMTVDSLGNVYVADYGNFTIRRISPSGNVTTFAGAPGLRGSTDGLGTAARLDLVSSITIDATDNLWVGSGSTIKMVTPAGLVTTIAGQSNISSYLDGTGLNALLGHTMHLSFDPEGNLLIADSSNSAIRQMAPDTTITTLGGDRGIRASVDGVGTDARFNQPGGITVFPNGNILVADTANNQLRLGVPVYTSEAFFGTYFGTTAQGTPWALWLERPGQGRFSIHLPESDSVLLADIVLDERDDFTASAVEILKEGTGVSPRTIALQGSIDEESQGVVNVIGELTTLGESFTGQFPRTGGGTPFSGSYYTAIALGTAIGEIRTSIGYSGDFLSVIIMPDHMDSARGVLDANGQATVTTNDGYTFELSINPDARTMSATLTAPASSTVRSAAQHPTARDGHAGGQADELNVIHFAGLVAGVDPATRLNNLSVRSQAGSGAQTLVLGFVITGDAEKSVLVRGIGPALTAFDVPGALVDPRLRIFGSASSEIPLAENNDWAGDASLRTAFVALGAFALDDSSRDAALLQSLSAGAFTAQVAGSGGESGIALVEAYDVDGRQTERFVNLSARTVVGTGADVLTAGFVIAGNSPIRLLVRGVGPTLTSFGVDGALVDPVLRLFDSDQNLTAENDNWGGGQSIVEAAATVGAFELAASASADAALLVTLMPGAYTIQVGGVDDTTGVALVEVYEVP</sequence>
<evidence type="ECO:0000256" key="4">
    <source>
        <dbReference type="SAM" id="SignalP"/>
    </source>
</evidence>
<evidence type="ECO:0000313" key="7">
    <source>
        <dbReference type="Proteomes" id="UP001218638"/>
    </source>
</evidence>
<gene>
    <name evidence="6" type="ORF">PXH66_14490</name>
</gene>
<dbReference type="InterPro" id="IPR001258">
    <property type="entry name" value="NHL_repeat"/>
</dbReference>
<feature type="region of interest" description="Disordered" evidence="3">
    <location>
        <begin position="870"/>
        <end position="889"/>
    </location>
</feature>
<evidence type="ECO:0000313" key="6">
    <source>
        <dbReference type="EMBL" id="WED63543.1"/>
    </source>
</evidence>
<feature type="domain" description="Teneurin NHL" evidence="5">
    <location>
        <begin position="108"/>
        <end position="245"/>
    </location>
</feature>
<dbReference type="Pfam" id="PF25021">
    <property type="entry name" value="TEN_NHL"/>
    <property type="match status" value="1"/>
</dbReference>
<feature type="repeat" description="NHL" evidence="2">
    <location>
        <begin position="53"/>
        <end position="84"/>
    </location>
</feature>
<feature type="chain" id="PRO_5041967113" evidence="4">
    <location>
        <begin position="26"/>
        <end position="1177"/>
    </location>
</feature>